<gene>
    <name evidence="2" type="ORF">HLB44_34860</name>
</gene>
<feature type="compositionally biased region" description="Basic and acidic residues" evidence="1">
    <location>
        <begin position="303"/>
        <end position="314"/>
    </location>
</feature>
<dbReference type="EMBL" id="JABRWJ010000019">
    <property type="protein sequence ID" value="NRF72178.1"/>
    <property type="molecule type" value="Genomic_DNA"/>
</dbReference>
<feature type="compositionally biased region" description="Polar residues" evidence="1">
    <location>
        <begin position="40"/>
        <end position="70"/>
    </location>
</feature>
<accession>A0ABX2EU41</accession>
<evidence type="ECO:0000313" key="3">
    <source>
        <dbReference type="Proteomes" id="UP000737171"/>
    </source>
</evidence>
<dbReference type="RefSeq" id="WP_173134930.1">
    <property type="nucleotide sequence ID" value="NZ_JABRWJ010000019.1"/>
</dbReference>
<comment type="caution">
    <text evidence="2">The sequence shown here is derived from an EMBL/GenBank/DDBJ whole genome shotgun (WGS) entry which is preliminary data.</text>
</comment>
<feature type="region of interest" description="Disordered" evidence="1">
    <location>
        <begin position="1"/>
        <end position="90"/>
    </location>
</feature>
<keyword evidence="3" id="KW-1185">Reference proteome</keyword>
<sequence>MSNDPRNPANRNEQDAAIPLQPLTRPGPTHQSESIRRPRQQTSIRNLSDTSSRNASGSGATQLGGSNFRDQLNAPPFSRTESPPSGSVVKSAVVDAKVDKSWLFEAPRRPEPEPPCPPSSPILVLKGANFVKFTEQFKKDLSELQPSPDQDPAWQLRLRHTHAMANRIDLEAKRGFEGLVFPFDGKPAGLMTVKRNTADRCLDVSTFVTHPLSDGVGVSLSEAAVNRSEALGMGGRLQGEAFSDELKQMYLAMGCEDDVLRMVLDPASRRNRDKWEKIDGQWGMKRYADRSSLHSDFASMNKSDSEKKAGKSKA</sequence>
<feature type="region of interest" description="Disordered" evidence="1">
    <location>
        <begin position="295"/>
        <end position="314"/>
    </location>
</feature>
<feature type="compositionally biased region" description="Polar residues" evidence="1">
    <location>
        <begin position="1"/>
        <end position="11"/>
    </location>
</feature>
<organism evidence="2 3">
    <name type="scientific">Pseudaquabacterium terrae</name>
    <dbReference type="NCBI Taxonomy" id="2732868"/>
    <lineage>
        <taxon>Bacteria</taxon>
        <taxon>Pseudomonadati</taxon>
        <taxon>Pseudomonadota</taxon>
        <taxon>Betaproteobacteria</taxon>
        <taxon>Burkholderiales</taxon>
        <taxon>Sphaerotilaceae</taxon>
        <taxon>Pseudaquabacterium</taxon>
    </lineage>
</organism>
<protein>
    <recommendedName>
        <fullName evidence="4">N-acetyltransferase domain-containing protein</fullName>
    </recommendedName>
</protein>
<evidence type="ECO:0000256" key="1">
    <source>
        <dbReference type="SAM" id="MobiDB-lite"/>
    </source>
</evidence>
<dbReference type="Proteomes" id="UP000737171">
    <property type="component" value="Unassembled WGS sequence"/>
</dbReference>
<reference evidence="2 3" key="1">
    <citation type="submission" date="2020-05" db="EMBL/GenBank/DDBJ databases">
        <title>Aquincola sp. isolate from soil.</title>
        <authorList>
            <person name="Han J."/>
            <person name="Kim D.-U."/>
        </authorList>
    </citation>
    <scope>NUCLEOTIDE SEQUENCE [LARGE SCALE GENOMIC DNA]</scope>
    <source>
        <strain evidence="2 3">S2</strain>
    </source>
</reference>
<evidence type="ECO:0000313" key="2">
    <source>
        <dbReference type="EMBL" id="NRF72178.1"/>
    </source>
</evidence>
<evidence type="ECO:0008006" key="4">
    <source>
        <dbReference type="Google" id="ProtNLM"/>
    </source>
</evidence>
<name>A0ABX2EU41_9BURK</name>
<proteinExistence type="predicted"/>